<gene>
    <name evidence="1" type="ORF">EV213_102308</name>
</gene>
<dbReference type="AlphaFoldDB" id="A0A4V3D630"/>
<organism evidence="1 2">
    <name type="scientific">Aureibacillus halotolerans</name>
    <dbReference type="NCBI Taxonomy" id="1508390"/>
    <lineage>
        <taxon>Bacteria</taxon>
        <taxon>Bacillati</taxon>
        <taxon>Bacillota</taxon>
        <taxon>Bacilli</taxon>
        <taxon>Bacillales</taxon>
        <taxon>Bacillaceae</taxon>
        <taxon>Aureibacillus</taxon>
    </lineage>
</organism>
<protein>
    <recommendedName>
        <fullName evidence="3">Peptidyl-prolyl cis-trans isomerase</fullName>
    </recommendedName>
</protein>
<dbReference type="EMBL" id="SNYJ01000002">
    <property type="protein sequence ID" value="TDQ42277.1"/>
    <property type="molecule type" value="Genomic_DNA"/>
</dbReference>
<name>A0A4V3D630_9BACI</name>
<sequence length="146" mass="16613">MNPEIVLIRGNVKFPITLDPSVWIFDKAKIDLDEFFAIGEAAITKSDARSDQRMTKKERDEVLEKSFAMAIAPYIERSEPDTEAKSIRIHHSEHVTDVPFEKGISMVAAFSNHGKPLRDDGPVHLYFADRTNQQDPFRNVTTIEVI</sequence>
<comment type="caution">
    <text evidence="1">The sequence shown here is derived from an EMBL/GenBank/DDBJ whole genome shotgun (WGS) entry which is preliminary data.</text>
</comment>
<keyword evidence="2" id="KW-1185">Reference proteome</keyword>
<accession>A0A4V3D630</accession>
<evidence type="ECO:0008006" key="3">
    <source>
        <dbReference type="Google" id="ProtNLM"/>
    </source>
</evidence>
<dbReference type="OrthoDB" id="2404998at2"/>
<dbReference type="Proteomes" id="UP000295632">
    <property type="component" value="Unassembled WGS sequence"/>
</dbReference>
<evidence type="ECO:0000313" key="2">
    <source>
        <dbReference type="Proteomes" id="UP000295632"/>
    </source>
</evidence>
<dbReference type="RefSeq" id="WP_133579157.1">
    <property type="nucleotide sequence ID" value="NZ_SNYJ01000002.1"/>
</dbReference>
<evidence type="ECO:0000313" key="1">
    <source>
        <dbReference type="EMBL" id="TDQ42277.1"/>
    </source>
</evidence>
<reference evidence="1 2" key="1">
    <citation type="submission" date="2019-03" db="EMBL/GenBank/DDBJ databases">
        <title>Genomic Encyclopedia of Type Strains, Phase IV (KMG-IV): sequencing the most valuable type-strain genomes for metagenomic binning, comparative biology and taxonomic classification.</title>
        <authorList>
            <person name="Goeker M."/>
        </authorList>
    </citation>
    <scope>NUCLEOTIDE SEQUENCE [LARGE SCALE GENOMIC DNA]</scope>
    <source>
        <strain evidence="1 2">DSM 28697</strain>
    </source>
</reference>
<proteinExistence type="predicted"/>